<accession>A0A8J7CG84</accession>
<dbReference type="NCBIfam" id="TIGR01509">
    <property type="entry name" value="HAD-SF-IA-v3"/>
    <property type="match status" value="1"/>
</dbReference>
<sequence>MKAILWDMDGTLIDSEPLHEHALVEALRSLGIEPDPRLHDKVLGMSADKVYEWLCAEAGLSLPFGDWIRIKYSHYMQGVDLLKPMPGALECWRAAAARGLGQAVASNSDRIIVEANLGHMDLIAPGMVTVSRNDVREGKPAPEIYQRAAWLLGVDPSEAVVLEDSRTGALAGLAAGMQVLIVPYSEVAPPEGARKLADMAELKAMIAAA</sequence>
<dbReference type="InterPro" id="IPR036412">
    <property type="entry name" value="HAD-like_sf"/>
</dbReference>
<dbReference type="Pfam" id="PF00702">
    <property type="entry name" value="Hydrolase"/>
    <property type="match status" value="1"/>
</dbReference>
<dbReference type="InterPro" id="IPR023214">
    <property type="entry name" value="HAD_sf"/>
</dbReference>
<comment type="caution">
    <text evidence="1">The sequence shown here is derived from an EMBL/GenBank/DDBJ whole genome shotgun (WGS) entry which is preliminary data.</text>
</comment>
<dbReference type="PANTHER" id="PTHR18901">
    <property type="entry name" value="2-DEOXYGLUCOSE-6-PHOSPHATE PHOSPHATASE 2"/>
    <property type="match status" value="1"/>
</dbReference>
<gene>
    <name evidence="1" type="ORF">ICN82_01470</name>
</gene>
<reference evidence="1" key="1">
    <citation type="submission" date="2020-09" db="EMBL/GenBank/DDBJ databases">
        <title>A novel bacterium of genus Mangrovicoccus, isolated from South China Sea.</title>
        <authorList>
            <person name="Huang H."/>
            <person name="Mo K."/>
            <person name="Hu Y."/>
        </authorList>
    </citation>
    <scope>NUCLEOTIDE SEQUENCE</scope>
    <source>
        <strain evidence="1">HB182678</strain>
    </source>
</reference>
<dbReference type="EMBL" id="JACVXA010000003">
    <property type="protein sequence ID" value="MBE3636870.1"/>
    <property type="molecule type" value="Genomic_DNA"/>
</dbReference>
<dbReference type="SFLD" id="SFLDG01129">
    <property type="entry name" value="C1.5:_HAD__Beta-PGM__Phosphata"/>
    <property type="match status" value="1"/>
</dbReference>
<dbReference type="Proteomes" id="UP000609121">
    <property type="component" value="Unassembled WGS sequence"/>
</dbReference>
<protein>
    <submittedName>
        <fullName evidence="1">HAD family phosphatase</fullName>
    </submittedName>
</protein>
<dbReference type="RefSeq" id="WP_193179049.1">
    <property type="nucleotide sequence ID" value="NZ_JACVXA010000003.1"/>
</dbReference>
<dbReference type="Gene3D" id="3.40.50.1000">
    <property type="entry name" value="HAD superfamily/HAD-like"/>
    <property type="match status" value="1"/>
</dbReference>
<dbReference type="PANTHER" id="PTHR18901:SF38">
    <property type="entry name" value="PSEUDOURIDINE-5'-PHOSPHATASE"/>
    <property type="match status" value="1"/>
</dbReference>
<dbReference type="SUPFAM" id="SSF56784">
    <property type="entry name" value="HAD-like"/>
    <property type="match status" value="1"/>
</dbReference>
<dbReference type="InterPro" id="IPR023198">
    <property type="entry name" value="PGP-like_dom2"/>
</dbReference>
<name>A0A8J7CG84_9RHOB</name>
<dbReference type="AlphaFoldDB" id="A0A8J7CG84"/>
<dbReference type="InterPro" id="IPR006439">
    <property type="entry name" value="HAD-SF_hydro_IA"/>
</dbReference>
<organism evidence="1 2">
    <name type="scientific">Mangrovicoccus algicola</name>
    <dbReference type="NCBI Taxonomy" id="2771008"/>
    <lineage>
        <taxon>Bacteria</taxon>
        <taxon>Pseudomonadati</taxon>
        <taxon>Pseudomonadota</taxon>
        <taxon>Alphaproteobacteria</taxon>
        <taxon>Rhodobacterales</taxon>
        <taxon>Paracoccaceae</taxon>
        <taxon>Mangrovicoccus</taxon>
    </lineage>
</organism>
<dbReference type="SFLD" id="SFLDS00003">
    <property type="entry name" value="Haloacid_Dehalogenase"/>
    <property type="match status" value="1"/>
</dbReference>
<proteinExistence type="predicted"/>
<evidence type="ECO:0000313" key="2">
    <source>
        <dbReference type="Proteomes" id="UP000609121"/>
    </source>
</evidence>
<keyword evidence="2" id="KW-1185">Reference proteome</keyword>
<dbReference type="CDD" id="cd07505">
    <property type="entry name" value="HAD_BPGM-like"/>
    <property type="match status" value="1"/>
</dbReference>
<dbReference type="Gene3D" id="1.10.150.240">
    <property type="entry name" value="Putative phosphatase, domain 2"/>
    <property type="match status" value="1"/>
</dbReference>
<evidence type="ECO:0000313" key="1">
    <source>
        <dbReference type="EMBL" id="MBE3636870.1"/>
    </source>
</evidence>